<evidence type="ECO:0000313" key="2">
    <source>
        <dbReference type="Proteomes" id="UP000233551"/>
    </source>
</evidence>
<evidence type="ECO:0000313" key="1">
    <source>
        <dbReference type="EMBL" id="PKI36782.1"/>
    </source>
</evidence>
<comment type="caution">
    <text evidence="1">The sequence shown here is derived from an EMBL/GenBank/DDBJ whole genome shotgun (WGS) entry which is preliminary data.</text>
</comment>
<keyword evidence="2" id="KW-1185">Reference proteome</keyword>
<sequence>MAACAWSNLLIGKPLVAEEPLKRYVLTICDVDLRNDRIRIYSCPALGKRSVAQRSPVLVSKHGHKFHHIGIHVGGQLIHRAFECGETHGVDGVGWRRVGEWRCVGGAPKNTVDAAGGGITCVACGKECAGIGGVSCSKTTGYCYSSILTRA</sequence>
<accession>A0A2I0HYK5</accession>
<dbReference type="Proteomes" id="UP000233551">
    <property type="component" value="Unassembled WGS sequence"/>
</dbReference>
<reference evidence="1 2" key="1">
    <citation type="submission" date="2017-11" db="EMBL/GenBank/DDBJ databases">
        <title>De-novo sequencing of pomegranate (Punica granatum L.) genome.</title>
        <authorList>
            <person name="Akparov Z."/>
            <person name="Amiraslanov A."/>
            <person name="Hajiyeva S."/>
            <person name="Abbasov M."/>
            <person name="Kaur K."/>
            <person name="Hamwieh A."/>
            <person name="Solovyev V."/>
            <person name="Salamov A."/>
            <person name="Braich B."/>
            <person name="Kosarev P."/>
            <person name="Mahmoud A."/>
            <person name="Hajiyev E."/>
            <person name="Babayeva S."/>
            <person name="Izzatullayeva V."/>
            <person name="Mammadov A."/>
            <person name="Mammadov A."/>
            <person name="Sharifova S."/>
            <person name="Ojaghi J."/>
            <person name="Eynullazada K."/>
            <person name="Bayramov B."/>
            <person name="Abdulazimova A."/>
            <person name="Shahmuradov I."/>
        </authorList>
    </citation>
    <scope>NUCLEOTIDE SEQUENCE [LARGE SCALE GENOMIC DNA]</scope>
    <source>
        <strain evidence="2">cv. AG2017</strain>
        <tissue evidence="1">Leaf</tissue>
    </source>
</reference>
<protein>
    <submittedName>
        <fullName evidence="1">Uncharacterized protein</fullName>
    </submittedName>
</protein>
<proteinExistence type="predicted"/>
<gene>
    <name evidence="1" type="ORF">CRG98_042828</name>
</gene>
<organism evidence="1 2">
    <name type="scientific">Punica granatum</name>
    <name type="common">Pomegranate</name>
    <dbReference type="NCBI Taxonomy" id="22663"/>
    <lineage>
        <taxon>Eukaryota</taxon>
        <taxon>Viridiplantae</taxon>
        <taxon>Streptophyta</taxon>
        <taxon>Embryophyta</taxon>
        <taxon>Tracheophyta</taxon>
        <taxon>Spermatophyta</taxon>
        <taxon>Magnoliopsida</taxon>
        <taxon>eudicotyledons</taxon>
        <taxon>Gunneridae</taxon>
        <taxon>Pentapetalae</taxon>
        <taxon>rosids</taxon>
        <taxon>malvids</taxon>
        <taxon>Myrtales</taxon>
        <taxon>Lythraceae</taxon>
        <taxon>Punica</taxon>
    </lineage>
</organism>
<dbReference type="EMBL" id="PGOL01004675">
    <property type="protein sequence ID" value="PKI36782.1"/>
    <property type="molecule type" value="Genomic_DNA"/>
</dbReference>
<dbReference type="AlphaFoldDB" id="A0A2I0HYK5"/>
<name>A0A2I0HYK5_PUNGR</name>